<gene>
    <name evidence="1" type="ORF">CH338_22720</name>
</gene>
<evidence type="ECO:0008006" key="3">
    <source>
        <dbReference type="Google" id="ProtNLM"/>
    </source>
</evidence>
<dbReference type="Proteomes" id="UP000248863">
    <property type="component" value="Unassembled WGS sequence"/>
</dbReference>
<evidence type="ECO:0000313" key="1">
    <source>
        <dbReference type="EMBL" id="RAI33354.1"/>
    </source>
</evidence>
<reference evidence="1 2" key="1">
    <citation type="submission" date="2017-07" db="EMBL/GenBank/DDBJ databases">
        <title>Draft Genome Sequences of Select Purple Nonsulfur Bacteria.</title>
        <authorList>
            <person name="Lasarre B."/>
            <person name="Mckinlay J.B."/>
        </authorList>
    </citation>
    <scope>NUCLEOTIDE SEQUENCE [LARGE SCALE GENOMIC DNA]</scope>
    <source>
        <strain evidence="1 2">DSM 11907</strain>
    </source>
</reference>
<dbReference type="SUPFAM" id="SSF53383">
    <property type="entry name" value="PLP-dependent transferases"/>
    <property type="match status" value="1"/>
</dbReference>
<feature type="non-terminal residue" evidence="1">
    <location>
        <position position="1"/>
    </location>
</feature>
<evidence type="ECO:0000313" key="2">
    <source>
        <dbReference type="Proteomes" id="UP000248863"/>
    </source>
</evidence>
<accession>A0A327K617</accession>
<proteinExistence type="predicted"/>
<dbReference type="InterPro" id="IPR015424">
    <property type="entry name" value="PyrdxlP-dep_Trfase"/>
</dbReference>
<comment type="caution">
    <text evidence="1">The sequence shown here is derived from an EMBL/GenBank/DDBJ whole genome shotgun (WGS) entry which is preliminary data.</text>
</comment>
<keyword evidence="2" id="KW-1185">Reference proteome</keyword>
<organism evidence="1 2">
    <name type="scientific">Rhodoplanes elegans</name>
    <dbReference type="NCBI Taxonomy" id="29408"/>
    <lineage>
        <taxon>Bacteria</taxon>
        <taxon>Pseudomonadati</taxon>
        <taxon>Pseudomonadota</taxon>
        <taxon>Alphaproteobacteria</taxon>
        <taxon>Hyphomicrobiales</taxon>
        <taxon>Nitrobacteraceae</taxon>
        <taxon>Rhodoplanes</taxon>
    </lineage>
</organism>
<dbReference type="AlphaFoldDB" id="A0A327K617"/>
<dbReference type="Gene3D" id="3.90.1150.170">
    <property type="match status" value="1"/>
</dbReference>
<dbReference type="EMBL" id="NPEU01000366">
    <property type="protein sequence ID" value="RAI33354.1"/>
    <property type="molecule type" value="Genomic_DNA"/>
</dbReference>
<name>A0A327K617_9BRAD</name>
<protein>
    <recommendedName>
        <fullName evidence="3">Amino acid decarboxylase</fullName>
    </recommendedName>
</protein>
<sequence length="90" mass="10009">ARLRAEPGFEVAVEPESNIVCFRLDGPDALQMALRRRLVDDGAVYVSTAEALGRRWLRLALMNPATGMLDIEALIARLSAIRADLRAEFR</sequence>